<dbReference type="RefSeq" id="XP_022397089.1">
    <property type="nucleotide sequence ID" value="XM_022545024.1"/>
</dbReference>
<dbReference type="PANTHER" id="PTHR12905:SF0">
    <property type="entry name" value="CALCINEURIN-LIKE PHOSPHOESTERASE DOMAIN-CONTAINING PROTEIN"/>
    <property type="match status" value="1"/>
</dbReference>
<name>A0A1L9V900_ASPGL</name>
<keyword evidence="2" id="KW-1185">Reference proteome</keyword>
<gene>
    <name evidence="1" type="ORF">ASPGLDRAFT_39084</name>
</gene>
<dbReference type="AlphaFoldDB" id="A0A1L9V900"/>
<proteinExistence type="predicted"/>
<dbReference type="Gene3D" id="3.60.21.10">
    <property type="match status" value="1"/>
</dbReference>
<dbReference type="GeneID" id="34461285"/>
<evidence type="ECO:0008006" key="3">
    <source>
        <dbReference type="Google" id="ProtNLM"/>
    </source>
</evidence>
<dbReference type="OrthoDB" id="630188at2759"/>
<evidence type="ECO:0000313" key="1">
    <source>
        <dbReference type="EMBL" id="OJJ80391.1"/>
    </source>
</evidence>
<dbReference type="VEuPathDB" id="FungiDB:ASPGLDRAFT_39084"/>
<dbReference type="EMBL" id="KV878911">
    <property type="protein sequence ID" value="OJJ80391.1"/>
    <property type="molecule type" value="Genomic_DNA"/>
</dbReference>
<protein>
    <recommendedName>
        <fullName evidence="3">Calcineurin-like phosphoesterase domain-containing protein</fullName>
    </recommendedName>
</protein>
<dbReference type="Proteomes" id="UP000184300">
    <property type="component" value="Unassembled WGS sequence"/>
</dbReference>
<dbReference type="PANTHER" id="PTHR12905">
    <property type="entry name" value="METALLOPHOSPHOESTERASE"/>
    <property type="match status" value="1"/>
</dbReference>
<dbReference type="InterPro" id="IPR051693">
    <property type="entry name" value="UPF0046_metallophosphoest"/>
</dbReference>
<dbReference type="InterPro" id="IPR029052">
    <property type="entry name" value="Metallo-depent_PP-like"/>
</dbReference>
<organism evidence="1 2">
    <name type="scientific">Aspergillus glaucus CBS 516.65</name>
    <dbReference type="NCBI Taxonomy" id="1160497"/>
    <lineage>
        <taxon>Eukaryota</taxon>
        <taxon>Fungi</taxon>
        <taxon>Dikarya</taxon>
        <taxon>Ascomycota</taxon>
        <taxon>Pezizomycotina</taxon>
        <taxon>Eurotiomycetes</taxon>
        <taxon>Eurotiomycetidae</taxon>
        <taxon>Eurotiales</taxon>
        <taxon>Aspergillaceae</taxon>
        <taxon>Aspergillus</taxon>
        <taxon>Aspergillus subgen. Aspergillus</taxon>
    </lineage>
</organism>
<sequence>MAFWRLNERSSGIAEIAGLILNMPKHDASGDAVDWGDMIYLQDSKTTITCDNGRRLRVYGSPYSPIYGNWAFQYPRSENVWSEKIPDDIDILITHGPLRAHLDLLKMGCVHLSKELWRVRLRLHVFGHVHEGAGTE</sequence>
<reference evidence="2" key="1">
    <citation type="journal article" date="2017" name="Genome Biol.">
        <title>Comparative genomics reveals high biological diversity and specific adaptations in the industrially and medically important fungal genus Aspergillus.</title>
        <authorList>
            <person name="de Vries R.P."/>
            <person name="Riley R."/>
            <person name="Wiebenga A."/>
            <person name="Aguilar-Osorio G."/>
            <person name="Amillis S."/>
            <person name="Uchima C.A."/>
            <person name="Anderluh G."/>
            <person name="Asadollahi M."/>
            <person name="Askin M."/>
            <person name="Barry K."/>
            <person name="Battaglia E."/>
            <person name="Bayram O."/>
            <person name="Benocci T."/>
            <person name="Braus-Stromeyer S.A."/>
            <person name="Caldana C."/>
            <person name="Canovas D."/>
            <person name="Cerqueira G.C."/>
            <person name="Chen F."/>
            <person name="Chen W."/>
            <person name="Choi C."/>
            <person name="Clum A."/>
            <person name="Dos Santos R.A."/>
            <person name="Damasio A.R."/>
            <person name="Diallinas G."/>
            <person name="Emri T."/>
            <person name="Fekete E."/>
            <person name="Flipphi M."/>
            <person name="Freyberg S."/>
            <person name="Gallo A."/>
            <person name="Gournas C."/>
            <person name="Habgood R."/>
            <person name="Hainaut M."/>
            <person name="Harispe M.L."/>
            <person name="Henrissat B."/>
            <person name="Hilden K.S."/>
            <person name="Hope R."/>
            <person name="Hossain A."/>
            <person name="Karabika E."/>
            <person name="Karaffa L."/>
            <person name="Karanyi Z."/>
            <person name="Krasevec N."/>
            <person name="Kuo A."/>
            <person name="Kusch H."/>
            <person name="LaButti K."/>
            <person name="Lagendijk E.L."/>
            <person name="Lapidus A."/>
            <person name="Levasseur A."/>
            <person name="Lindquist E."/>
            <person name="Lipzen A."/>
            <person name="Logrieco A.F."/>
            <person name="MacCabe A."/>
            <person name="Maekelae M.R."/>
            <person name="Malavazi I."/>
            <person name="Melin P."/>
            <person name="Meyer V."/>
            <person name="Mielnichuk N."/>
            <person name="Miskei M."/>
            <person name="Molnar A.P."/>
            <person name="Mule G."/>
            <person name="Ngan C.Y."/>
            <person name="Orejas M."/>
            <person name="Orosz E."/>
            <person name="Ouedraogo J.P."/>
            <person name="Overkamp K.M."/>
            <person name="Park H.-S."/>
            <person name="Perrone G."/>
            <person name="Piumi F."/>
            <person name="Punt P.J."/>
            <person name="Ram A.F."/>
            <person name="Ramon A."/>
            <person name="Rauscher S."/>
            <person name="Record E."/>
            <person name="Riano-Pachon D.M."/>
            <person name="Robert V."/>
            <person name="Roehrig J."/>
            <person name="Ruller R."/>
            <person name="Salamov A."/>
            <person name="Salih N.S."/>
            <person name="Samson R.A."/>
            <person name="Sandor E."/>
            <person name="Sanguinetti M."/>
            <person name="Schuetze T."/>
            <person name="Sepcic K."/>
            <person name="Shelest E."/>
            <person name="Sherlock G."/>
            <person name="Sophianopoulou V."/>
            <person name="Squina F.M."/>
            <person name="Sun H."/>
            <person name="Susca A."/>
            <person name="Todd R.B."/>
            <person name="Tsang A."/>
            <person name="Unkles S.E."/>
            <person name="van de Wiele N."/>
            <person name="van Rossen-Uffink D."/>
            <person name="Oliveira J.V."/>
            <person name="Vesth T.C."/>
            <person name="Visser J."/>
            <person name="Yu J.-H."/>
            <person name="Zhou M."/>
            <person name="Andersen M.R."/>
            <person name="Archer D.B."/>
            <person name="Baker S.E."/>
            <person name="Benoit I."/>
            <person name="Brakhage A.A."/>
            <person name="Braus G.H."/>
            <person name="Fischer R."/>
            <person name="Frisvad J.C."/>
            <person name="Goldman G.H."/>
            <person name="Houbraken J."/>
            <person name="Oakley B."/>
            <person name="Pocsi I."/>
            <person name="Scazzocchio C."/>
            <person name="Seiboth B."/>
            <person name="vanKuyk P.A."/>
            <person name="Wortman J."/>
            <person name="Dyer P.S."/>
            <person name="Grigoriev I.V."/>
        </authorList>
    </citation>
    <scope>NUCLEOTIDE SEQUENCE [LARGE SCALE GENOMIC DNA]</scope>
    <source>
        <strain evidence="2">CBS 516.65</strain>
    </source>
</reference>
<accession>A0A1L9V900</accession>
<dbReference type="SUPFAM" id="SSF56300">
    <property type="entry name" value="Metallo-dependent phosphatases"/>
    <property type="match status" value="1"/>
</dbReference>
<evidence type="ECO:0000313" key="2">
    <source>
        <dbReference type="Proteomes" id="UP000184300"/>
    </source>
</evidence>